<proteinExistence type="inferred from homology"/>
<keyword evidence="2" id="KW-0378">Hydrolase</keyword>
<sequence>MKRICVFSGSNLGAKTSYVTATHELGELLAREGIGLVYGGGNIGLMGILADAALEAGGEVIGVIPETLINRELAHRGLTELHIVQSLHERRAKMMELADGFIAVPGGYNTIEEFCEVLTWAQYGFHQKPCGLLNIDGYFYHLLAMFNHAVGERFMRPHMRSLMLEDWNPHGLLEKLLAYEPVTIPTLASLANI</sequence>
<dbReference type="EC" id="3.2.2.n1" evidence="2"/>
<protein>
    <recommendedName>
        <fullName evidence="2">Cytokinin riboside 5'-monophosphate phosphoribohydrolase</fullName>
        <ecNumber evidence="2">3.2.2.n1</ecNumber>
    </recommendedName>
</protein>
<dbReference type="GO" id="GO:0009691">
    <property type="term" value="P:cytokinin biosynthetic process"/>
    <property type="evidence" value="ECO:0007669"/>
    <property type="project" value="UniProtKB-UniRule"/>
</dbReference>
<dbReference type="AlphaFoldDB" id="A0A7C3KD04"/>
<accession>A0A7C3KD04</accession>
<gene>
    <name evidence="3" type="ORF">ENR64_00665</name>
</gene>
<keyword evidence="2" id="KW-0203">Cytokinin biosynthesis</keyword>
<evidence type="ECO:0000256" key="2">
    <source>
        <dbReference type="RuleBase" id="RU363015"/>
    </source>
</evidence>
<dbReference type="EMBL" id="DSRU01000013">
    <property type="protein sequence ID" value="HFM96282.1"/>
    <property type="molecule type" value="Genomic_DNA"/>
</dbReference>
<dbReference type="SUPFAM" id="SSF102405">
    <property type="entry name" value="MCP/YpsA-like"/>
    <property type="match status" value="1"/>
</dbReference>
<dbReference type="InterPro" id="IPR005269">
    <property type="entry name" value="LOG"/>
</dbReference>
<reference evidence="3" key="1">
    <citation type="journal article" date="2020" name="mSystems">
        <title>Genome- and Community-Level Interaction Insights into Carbon Utilization and Element Cycling Functions of Hydrothermarchaeota in Hydrothermal Sediment.</title>
        <authorList>
            <person name="Zhou Z."/>
            <person name="Liu Y."/>
            <person name="Xu W."/>
            <person name="Pan J."/>
            <person name="Luo Z.H."/>
            <person name="Li M."/>
        </authorList>
    </citation>
    <scope>NUCLEOTIDE SEQUENCE [LARGE SCALE GENOMIC DNA]</scope>
    <source>
        <strain evidence="3">SpSt-418</strain>
    </source>
</reference>
<dbReference type="GO" id="GO:0016799">
    <property type="term" value="F:hydrolase activity, hydrolyzing N-glycosyl compounds"/>
    <property type="evidence" value="ECO:0007669"/>
    <property type="project" value="TreeGrafter"/>
</dbReference>
<dbReference type="PANTHER" id="PTHR31223:SF70">
    <property type="entry name" value="LOG FAMILY PROTEIN YJL055W"/>
    <property type="match status" value="1"/>
</dbReference>
<dbReference type="PANTHER" id="PTHR31223">
    <property type="entry name" value="LOG FAMILY PROTEIN YJL055W"/>
    <property type="match status" value="1"/>
</dbReference>
<dbReference type="Gene3D" id="3.40.50.450">
    <property type="match status" value="1"/>
</dbReference>
<name>A0A7C3KD04_9CYAN</name>
<dbReference type="GO" id="GO:0005829">
    <property type="term" value="C:cytosol"/>
    <property type="evidence" value="ECO:0007669"/>
    <property type="project" value="TreeGrafter"/>
</dbReference>
<comment type="caution">
    <text evidence="3">The sequence shown here is derived from an EMBL/GenBank/DDBJ whole genome shotgun (WGS) entry which is preliminary data.</text>
</comment>
<evidence type="ECO:0000256" key="1">
    <source>
        <dbReference type="ARBA" id="ARBA00006763"/>
    </source>
</evidence>
<dbReference type="NCBIfam" id="TIGR00730">
    <property type="entry name" value="Rossman fold protein, TIGR00730 family"/>
    <property type="match status" value="1"/>
</dbReference>
<dbReference type="Pfam" id="PF03641">
    <property type="entry name" value="Lysine_decarbox"/>
    <property type="match status" value="1"/>
</dbReference>
<organism evidence="3">
    <name type="scientific">Oscillatoriales cyanobacterium SpSt-418</name>
    <dbReference type="NCBI Taxonomy" id="2282169"/>
    <lineage>
        <taxon>Bacteria</taxon>
        <taxon>Bacillati</taxon>
        <taxon>Cyanobacteriota</taxon>
        <taxon>Cyanophyceae</taxon>
        <taxon>Oscillatoriophycideae</taxon>
        <taxon>Oscillatoriales</taxon>
    </lineage>
</organism>
<dbReference type="InterPro" id="IPR031100">
    <property type="entry name" value="LOG_fam"/>
</dbReference>
<evidence type="ECO:0000313" key="3">
    <source>
        <dbReference type="EMBL" id="HFM96282.1"/>
    </source>
</evidence>
<comment type="similarity">
    <text evidence="1 2">Belongs to the LOG family.</text>
</comment>